<feature type="compositionally biased region" description="Polar residues" evidence="1">
    <location>
        <begin position="645"/>
        <end position="660"/>
    </location>
</feature>
<feature type="compositionally biased region" description="Low complexity" evidence="1">
    <location>
        <begin position="34"/>
        <end position="51"/>
    </location>
</feature>
<dbReference type="EMBL" id="BLXT01004061">
    <property type="protein sequence ID" value="GFO09076.1"/>
    <property type="molecule type" value="Genomic_DNA"/>
</dbReference>
<feature type="region of interest" description="Disordered" evidence="1">
    <location>
        <begin position="202"/>
        <end position="251"/>
    </location>
</feature>
<feature type="compositionally biased region" description="Polar residues" evidence="1">
    <location>
        <begin position="437"/>
        <end position="472"/>
    </location>
</feature>
<name>A0AAV4AR92_9GAST</name>
<feature type="region of interest" description="Disordered" evidence="1">
    <location>
        <begin position="1"/>
        <end position="104"/>
    </location>
</feature>
<dbReference type="AlphaFoldDB" id="A0AAV4AR92"/>
<comment type="caution">
    <text evidence="2">The sequence shown here is derived from an EMBL/GenBank/DDBJ whole genome shotgun (WGS) entry which is preliminary data.</text>
</comment>
<evidence type="ECO:0000256" key="1">
    <source>
        <dbReference type="SAM" id="MobiDB-lite"/>
    </source>
</evidence>
<feature type="compositionally biased region" description="Gly residues" evidence="1">
    <location>
        <begin position="528"/>
        <end position="544"/>
    </location>
</feature>
<feature type="compositionally biased region" description="Polar residues" evidence="1">
    <location>
        <begin position="623"/>
        <end position="632"/>
    </location>
</feature>
<feature type="region of interest" description="Disordered" evidence="1">
    <location>
        <begin position="528"/>
        <end position="547"/>
    </location>
</feature>
<feature type="compositionally biased region" description="Polar residues" evidence="1">
    <location>
        <begin position="671"/>
        <end position="688"/>
    </location>
</feature>
<protein>
    <recommendedName>
        <fullName evidence="4">Bursicon</fullName>
    </recommendedName>
</protein>
<organism evidence="2 3">
    <name type="scientific">Plakobranchus ocellatus</name>
    <dbReference type="NCBI Taxonomy" id="259542"/>
    <lineage>
        <taxon>Eukaryota</taxon>
        <taxon>Metazoa</taxon>
        <taxon>Spiralia</taxon>
        <taxon>Lophotrochozoa</taxon>
        <taxon>Mollusca</taxon>
        <taxon>Gastropoda</taxon>
        <taxon>Heterobranchia</taxon>
        <taxon>Euthyneura</taxon>
        <taxon>Panpulmonata</taxon>
        <taxon>Sacoglossa</taxon>
        <taxon>Placobranchoidea</taxon>
        <taxon>Plakobranchidae</taxon>
        <taxon>Plakobranchus</taxon>
    </lineage>
</organism>
<keyword evidence="3" id="KW-1185">Reference proteome</keyword>
<feature type="compositionally biased region" description="Polar residues" evidence="1">
    <location>
        <begin position="88"/>
        <end position="104"/>
    </location>
</feature>
<feature type="region of interest" description="Disordered" evidence="1">
    <location>
        <begin position="606"/>
        <end position="710"/>
    </location>
</feature>
<feature type="compositionally biased region" description="Polar residues" evidence="1">
    <location>
        <begin position="482"/>
        <end position="496"/>
    </location>
</feature>
<gene>
    <name evidence="2" type="ORF">PoB_003558100</name>
</gene>
<proteinExistence type="predicted"/>
<sequence length="811" mass="86081">MSRLSRDQATKLLASDPSPLTILPGNGVPSNQLTAAATAAAARGAGAGPAPVFRQPSSESGPAASLESVKVNSATETGVAPGEGQPRLPTQSGPIANDQGNKSSSKLSLAVNKGVIISSEDNSLNINKADDIITKGSDPNAPFIVYEDDISSNLLGNDKKNSGQVNIDPRSPKTSSRYDKNRLNPGNVIINDNYVNLDTTEKLESSENQNSIDGKSGATSPGKTTTGNVGSGLANQIPPNQRLLKPDSGQSLLDFEPGGSSLYVSVQRPLQVSSAPACTFPSDFGQDQFELSTSEFGYPKSIVQQAMKDSVAEAVLKILTDIMYEGVMATQVPGYPRNRGLNNLYLINGDLRQGQGAFDSKNFIDAVEDASDERLPLSSFEPLDSTFGKSNFGTSFGFNSAPNAEEKSVGRRRGDTTIGKNDIKTNDYRRNNRNGEGVSSKSNKSNLQEQYKGSQESKSPSEQQTGTRNASKSEAAPGLRSNFDNSNPRNEATSAFNRRASDLDLPDTRFSSFEPFRSSNPFLQTSGIGGGLLRGGKRGSGGGSSLDRLFPPKVSEMFLDTPPSPVAGEAGDAPFISYNNGQRSQAVDGPFNFDSKSLFGSLPSSPFGSSLSGNSGQGPAFGSSLTGSNPQGSSFRSALSSGSSDNQSGIPNFGPSNFGTSGPLFPDSNDSKTNTGTDQGIQGFPKSQFNFPRNFRRKKRQASLTPDKTRVTPTCSPTYKLLRQYKNYNGACFVVIPESQGVYFAECSNSPCSRCRFEGGASRCTAERVPIWVWSYCEAGPNKGKVMPDRVQVSVTCSCKTTQCQSALNGR</sequence>
<feature type="region of interest" description="Disordered" evidence="1">
    <location>
        <begin position="395"/>
        <end position="500"/>
    </location>
</feature>
<feature type="compositionally biased region" description="Polar residues" evidence="1">
    <location>
        <begin position="206"/>
        <end position="239"/>
    </location>
</feature>
<feature type="compositionally biased region" description="Basic and acidic residues" evidence="1">
    <location>
        <begin position="404"/>
        <end position="430"/>
    </location>
</feature>
<reference evidence="2 3" key="1">
    <citation type="journal article" date="2021" name="Elife">
        <title>Chloroplast acquisition without the gene transfer in kleptoplastic sea slugs, Plakobranchus ocellatus.</title>
        <authorList>
            <person name="Maeda T."/>
            <person name="Takahashi S."/>
            <person name="Yoshida T."/>
            <person name="Shimamura S."/>
            <person name="Takaki Y."/>
            <person name="Nagai Y."/>
            <person name="Toyoda A."/>
            <person name="Suzuki Y."/>
            <person name="Arimoto A."/>
            <person name="Ishii H."/>
            <person name="Satoh N."/>
            <person name="Nishiyama T."/>
            <person name="Hasebe M."/>
            <person name="Maruyama T."/>
            <person name="Minagawa J."/>
            <person name="Obokata J."/>
            <person name="Shigenobu S."/>
        </authorList>
    </citation>
    <scope>NUCLEOTIDE SEQUENCE [LARGE SCALE GENOMIC DNA]</scope>
</reference>
<evidence type="ECO:0000313" key="2">
    <source>
        <dbReference type="EMBL" id="GFO09076.1"/>
    </source>
</evidence>
<feature type="compositionally biased region" description="Low complexity" evidence="1">
    <location>
        <begin position="633"/>
        <end position="644"/>
    </location>
</feature>
<dbReference type="Proteomes" id="UP000735302">
    <property type="component" value="Unassembled WGS sequence"/>
</dbReference>
<accession>A0AAV4AR92</accession>
<feature type="region of interest" description="Disordered" evidence="1">
    <location>
        <begin position="155"/>
        <end position="185"/>
    </location>
</feature>
<evidence type="ECO:0008006" key="4">
    <source>
        <dbReference type="Google" id="ProtNLM"/>
    </source>
</evidence>
<evidence type="ECO:0000313" key="3">
    <source>
        <dbReference type="Proteomes" id="UP000735302"/>
    </source>
</evidence>